<proteinExistence type="predicted"/>
<dbReference type="RefSeq" id="WP_173867081.1">
    <property type="nucleotide sequence ID" value="NZ_JAAWUU010000091.1"/>
</dbReference>
<dbReference type="EMBL" id="JAAWUZ010000094">
    <property type="protein sequence ID" value="NSG31476.1"/>
    <property type="molecule type" value="Genomic_DNA"/>
</dbReference>
<accession>A0ABX2H360</accession>
<organism evidence="1 2">
    <name type="scientific">Faecalicatena fissicatena</name>
    <dbReference type="NCBI Taxonomy" id="290055"/>
    <lineage>
        <taxon>Bacteria</taxon>
        <taxon>Bacillati</taxon>
        <taxon>Bacillota</taxon>
        <taxon>Clostridia</taxon>
        <taxon>Lachnospirales</taxon>
        <taxon>Lachnospiraceae</taxon>
        <taxon>Faecalicatena</taxon>
    </lineage>
</organism>
<comment type="caution">
    <text evidence="1">The sequence shown here is derived from an EMBL/GenBank/DDBJ whole genome shotgun (WGS) entry which is preliminary data.</text>
</comment>
<name>A0ABX2H360_9FIRM</name>
<sequence length="103" mass="11639">MSTLDTIWEYAFFQDGVKKKIRLQIGDICSSEEEFDILVYSAFKNDYAATARSLIGALWLQRKISVSALAADPAIDLKEYGCWLSNTIDDNFIQRGIKIQKPG</sequence>
<dbReference type="Proteomes" id="UP000821846">
    <property type="component" value="Unassembled WGS sequence"/>
</dbReference>
<reference evidence="1 2" key="1">
    <citation type="journal article" date="2020" name="Cell Host Microbe">
        <title>Functional and Genomic Variation between Human-Derived Isolates of Lachnospiraceae Reveals Inter- and Intra-Species Diversity.</title>
        <authorList>
            <person name="Sorbara M.T."/>
            <person name="Littmann E.R."/>
            <person name="Fontana E."/>
            <person name="Moody T.U."/>
            <person name="Kohout C.E."/>
            <person name="Gjonbalaj M."/>
            <person name="Eaton V."/>
            <person name="Seok R."/>
            <person name="Leiner I.M."/>
            <person name="Pamer E.G."/>
        </authorList>
    </citation>
    <scope>NUCLEOTIDE SEQUENCE [LARGE SCALE GENOMIC DNA]</scope>
    <source>
        <strain evidence="1 2">MSK.14.16</strain>
    </source>
</reference>
<protein>
    <submittedName>
        <fullName evidence="1">Uncharacterized protein</fullName>
    </submittedName>
</protein>
<gene>
    <name evidence="1" type="ORF">HFM93_14745</name>
</gene>
<keyword evidence="2" id="KW-1185">Reference proteome</keyword>
<evidence type="ECO:0000313" key="1">
    <source>
        <dbReference type="EMBL" id="NSG31476.1"/>
    </source>
</evidence>
<evidence type="ECO:0000313" key="2">
    <source>
        <dbReference type="Proteomes" id="UP000821846"/>
    </source>
</evidence>